<organism evidence="2 3">
    <name type="scientific">Rangifer tarandus platyrhynchus</name>
    <name type="common">Svalbard reindeer</name>
    <dbReference type="NCBI Taxonomy" id="3082113"/>
    <lineage>
        <taxon>Eukaryota</taxon>
        <taxon>Metazoa</taxon>
        <taxon>Chordata</taxon>
        <taxon>Craniata</taxon>
        <taxon>Vertebrata</taxon>
        <taxon>Euteleostomi</taxon>
        <taxon>Mammalia</taxon>
        <taxon>Eutheria</taxon>
        <taxon>Laurasiatheria</taxon>
        <taxon>Artiodactyla</taxon>
        <taxon>Ruminantia</taxon>
        <taxon>Pecora</taxon>
        <taxon>Cervidae</taxon>
        <taxon>Odocoileinae</taxon>
        <taxon>Rangifer</taxon>
    </lineage>
</organism>
<feature type="compositionally biased region" description="Basic and acidic residues" evidence="1">
    <location>
        <begin position="80"/>
        <end position="89"/>
    </location>
</feature>
<reference evidence="2" key="1">
    <citation type="submission" date="2023-04" db="EMBL/GenBank/DDBJ databases">
        <authorList>
            <consortium name="ELIXIR-Norway"/>
        </authorList>
    </citation>
    <scope>NUCLEOTIDE SEQUENCE [LARGE SCALE GENOMIC DNA]</scope>
</reference>
<feature type="region of interest" description="Disordered" evidence="1">
    <location>
        <begin position="69"/>
        <end position="89"/>
    </location>
</feature>
<dbReference type="Proteomes" id="UP001176941">
    <property type="component" value="Chromosome 4"/>
</dbReference>
<evidence type="ECO:0000313" key="3">
    <source>
        <dbReference type="Proteomes" id="UP001176941"/>
    </source>
</evidence>
<keyword evidence="3" id="KW-1185">Reference proteome</keyword>
<dbReference type="EMBL" id="OX459940">
    <property type="protein sequence ID" value="CAI9174218.1"/>
    <property type="molecule type" value="Genomic_DNA"/>
</dbReference>
<name>A0ABN8ZJX4_RANTA</name>
<gene>
    <name evidence="2" type="ORF">MRATA1EN1_LOCUS23180</name>
</gene>
<protein>
    <submittedName>
        <fullName evidence="2">Uncharacterized protein</fullName>
    </submittedName>
</protein>
<evidence type="ECO:0000256" key="1">
    <source>
        <dbReference type="SAM" id="MobiDB-lite"/>
    </source>
</evidence>
<feature type="region of interest" description="Disordered" evidence="1">
    <location>
        <begin position="141"/>
        <end position="171"/>
    </location>
</feature>
<evidence type="ECO:0000313" key="2">
    <source>
        <dbReference type="EMBL" id="CAI9174218.1"/>
    </source>
</evidence>
<proteinExistence type="predicted"/>
<accession>A0ABN8ZJX4</accession>
<sequence>MPTYPFFLYVPYALGSCRRPGNAARALTDVCTTRAAAGVQRRAPTWRPKRRVAGSECCARVGEPGVKWRRSRPSLGSPPRRADFQARRAAQEKFSIRQGLSVSGAELLRKLQGPRGPTDREGAAGPVLDTLITRIRFPGSEGMHYLQPRRHGLSGRPLEEAECPSEFQPHP</sequence>